<keyword evidence="5" id="KW-0407">Ion channel</keyword>
<comment type="similarity">
    <text evidence="5">Belongs to the MscS (TC 1.A.23) family.</text>
</comment>
<feature type="transmembrane region" description="Helical" evidence="5">
    <location>
        <begin position="117"/>
        <end position="143"/>
    </location>
</feature>
<dbReference type="PANTHER" id="PTHR30221:SF8">
    <property type="entry name" value="SMALL-CONDUCTANCE MECHANOSENSITIVE CHANNEL"/>
    <property type="match status" value="1"/>
</dbReference>
<dbReference type="SUPFAM" id="SSF50182">
    <property type="entry name" value="Sm-like ribonucleoproteins"/>
    <property type="match status" value="1"/>
</dbReference>
<dbReference type="Gene3D" id="2.30.30.60">
    <property type="match status" value="1"/>
</dbReference>
<dbReference type="RefSeq" id="WP_192505904.1">
    <property type="nucleotide sequence ID" value="NZ_AQGV01000009.1"/>
</dbReference>
<evidence type="ECO:0000256" key="2">
    <source>
        <dbReference type="ARBA" id="ARBA00022692"/>
    </source>
</evidence>
<comment type="subunit">
    <text evidence="5">Homoheptamer.</text>
</comment>
<protein>
    <recommendedName>
        <fullName evidence="5">Small-conductance mechanosensitive channel</fullName>
    </recommendedName>
</protein>
<keyword evidence="5" id="KW-0813">Transport</keyword>
<dbReference type="InterPro" id="IPR023408">
    <property type="entry name" value="MscS_beta-dom_sf"/>
</dbReference>
<dbReference type="InterPro" id="IPR045275">
    <property type="entry name" value="MscS_archaea/bacteria_type"/>
</dbReference>
<keyword evidence="5" id="KW-0406">Ion transport</keyword>
<evidence type="ECO:0000313" key="8">
    <source>
        <dbReference type="Proteomes" id="UP000615755"/>
    </source>
</evidence>
<feature type="domain" description="Mechanosensitive ion channel MscS" evidence="6">
    <location>
        <begin position="131"/>
        <end position="196"/>
    </location>
</feature>
<evidence type="ECO:0000259" key="6">
    <source>
        <dbReference type="Pfam" id="PF00924"/>
    </source>
</evidence>
<comment type="caution">
    <text evidence="5">Lacks conserved residue(s) required for the propagation of feature annotation.</text>
</comment>
<evidence type="ECO:0000313" key="7">
    <source>
        <dbReference type="EMBL" id="MBE0366353.1"/>
    </source>
</evidence>
<sequence>MYNGFLLSKTAFKGLTYHYGYTHLTSTSILTDPTLFLDFILAQYKLVITGLIILLFPILMRLSIHLLTQLTRGKIDMHRQQRAELLLRVIVAVLLVCLLLMFWGIELKGLLVLGSSLFAMLGVALFAGWSLLSNLTSFLILFIQNDCRIGFWVRVIDGSNFVEGRISEMGLMNVILEHIDGHKVIYPNNIFVTRPVMILCKAPNKRSSLPEKRLLRPKKSR</sequence>
<evidence type="ECO:0000256" key="1">
    <source>
        <dbReference type="ARBA" id="ARBA00004370"/>
    </source>
</evidence>
<dbReference type="Pfam" id="PF00924">
    <property type="entry name" value="MS_channel_2nd"/>
    <property type="match status" value="1"/>
</dbReference>
<organism evidence="7 8">
    <name type="scientific">Pseudoalteromonas aurantia 208</name>
    <dbReference type="NCBI Taxonomy" id="1314867"/>
    <lineage>
        <taxon>Bacteria</taxon>
        <taxon>Pseudomonadati</taxon>
        <taxon>Pseudomonadota</taxon>
        <taxon>Gammaproteobacteria</taxon>
        <taxon>Alteromonadales</taxon>
        <taxon>Pseudoalteromonadaceae</taxon>
        <taxon>Pseudoalteromonas</taxon>
    </lineage>
</organism>
<keyword evidence="4 5" id="KW-0472">Membrane</keyword>
<dbReference type="Proteomes" id="UP000615755">
    <property type="component" value="Unassembled WGS sequence"/>
</dbReference>
<keyword evidence="5" id="KW-1003">Cell membrane</keyword>
<reference evidence="7 8" key="1">
    <citation type="submission" date="2015-03" db="EMBL/GenBank/DDBJ databases">
        <title>Genome sequence of Pseudoalteromonas aurantia.</title>
        <authorList>
            <person name="Xie B.-B."/>
            <person name="Rong J.-C."/>
            <person name="Qin Q.-L."/>
            <person name="Zhang Y.-Z."/>
        </authorList>
    </citation>
    <scope>NUCLEOTIDE SEQUENCE [LARGE SCALE GENOMIC DNA]</scope>
    <source>
        <strain evidence="7 8">208</strain>
    </source>
</reference>
<proteinExistence type="inferred from homology"/>
<evidence type="ECO:0000256" key="4">
    <source>
        <dbReference type="ARBA" id="ARBA00023136"/>
    </source>
</evidence>
<feature type="transmembrane region" description="Helical" evidence="5">
    <location>
        <begin position="85"/>
        <end position="105"/>
    </location>
</feature>
<dbReference type="PANTHER" id="PTHR30221">
    <property type="entry name" value="SMALL-CONDUCTANCE MECHANOSENSITIVE CHANNEL"/>
    <property type="match status" value="1"/>
</dbReference>
<dbReference type="InterPro" id="IPR006685">
    <property type="entry name" value="MscS_channel_2nd"/>
</dbReference>
<gene>
    <name evidence="7" type="ORF">PAUR_a3341</name>
</gene>
<comment type="subcellular location">
    <subcellularLocation>
        <location evidence="5">Cell inner membrane</location>
        <topology evidence="5">Multi-pass membrane protein</topology>
    </subcellularLocation>
    <subcellularLocation>
        <location evidence="1">Membrane</location>
    </subcellularLocation>
</comment>
<dbReference type="InterPro" id="IPR010920">
    <property type="entry name" value="LSM_dom_sf"/>
</dbReference>
<keyword evidence="3 5" id="KW-1133">Transmembrane helix</keyword>
<keyword evidence="5" id="KW-0997">Cell inner membrane</keyword>
<evidence type="ECO:0000256" key="3">
    <source>
        <dbReference type="ARBA" id="ARBA00022989"/>
    </source>
</evidence>
<keyword evidence="2 5" id="KW-0812">Transmembrane</keyword>
<comment type="caution">
    <text evidence="7">The sequence shown here is derived from an EMBL/GenBank/DDBJ whole genome shotgun (WGS) entry which is preliminary data.</text>
</comment>
<dbReference type="EMBL" id="AQGV01000009">
    <property type="protein sequence ID" value="MBE0366353.1"/>
    <property type="molecule type" value="Genomic_DNA"/>
</dbReference>
<name>A0ABR9E5V1_9GAMM</name>
<keyword evidence="8" id="KW-1185">Reference proteome</keyword>
<comment type="function">
    <text evidence="5">Mechanosensitive channel that participates in the regulation of osmotic pressure changes within the cell, opening in response to stretch forces in the membrane lipid bilayer, without the need for other proteins. Contributes to normal resistance to hypoosmotic shock. Forms an ion channel of 1.0 nanosiemens conductance with a slight preference for anions.</text>
</comment>
<feature type="transmembrane region" description="Helical" evidence="5">
    <location>
        <begin position="42"/>
        <end position="64"/>
    </location>
</feature>
<accession>A0ABR9E5V1</accession>
<evidence type="ECO:0000256" key="5">
    <source>
        <dbReference type="RuleBase" id="RU369025"/>
    </source>
</evidence>